<evidence type="ECO:0000313" key="15">
    <source>
        <dbReference type="Proteomes" id="UP000285710"/>
    </source>
</evidence>
<keyword evidence="5 8" id="KW-0812">Transmembrane</keyword>
<dbReference type="EMBL" id="SAUZ01000008">
    <property type="protein sequence ID" value="RWR21772.1"/>
    <property type="molecule type" value="Genomic_DNA"/>
</dbReference>
<comment type="caution">
    <text evidence="11">The sequence shown here is derived from an EMBL/GenBank/DDBJ whole genome shotgun (WGS) entry which is preliminary data.</text>
</comment>
<gene>
    <name evidence="12" type="ORF">D2T29_17510</name>
    <name evidence="11" type="ORF">D2T30_08480</name>
    <name evidence="10" type="ORF">D2T33_10565</name>
</gene>
<evidence type="ECO:0000256" key="5">
    <source>
        <dbReference type="ARBA" id="ARBA00022692"/>
    </source>
</evidence>
<dbReference type="PROSITE" id="PS50928">
    <property type="entry name" value="ABC_TM1"/>
    <property type="match status" value="1"/>
</dbReference>
<evidence type="ECO:0000256" key="7">
    <source>
        <dbReference type="ARBA" id="ARBA00023136"/>
    </source>
</evidence>
<organism evidence="11 14">
    <name type="scientific">Paenirhodobacter populi</name>
    <dbReference type="NCBI Taxonomy" id="2306993"/>
    <lineage>
        <taxon>Bacteria</taxon>
        <taxon>Pseudomonadati</taxon>
        <taxon>Pseudomonadota</taxon>
        <taxon>Alphaproteobacteria</taxon>
        <taxon>Rhodobacterales</taxon>
        <taxon>Rhodobacter group</taxon>
        <taxon>Paenirhodobacter</taxon>
    </lineage>
</organism>
<sequence>MDTETGKIPGTAGAVTRDTPGGWLRRQVVGSPNWMILPLLIFLTVFFFMPAIKLMLFSVMTQDPQGRIGTPLTLSHYVRFFQVSLYTDVLWTTIRISIITSVIAAILAYPVAIVLVRGNIMVTRIVTLIIIAPLAVSVVVRAYGWQLILGNGPTGLLNYVLLNLGLISEPLALLFSPVAVVVGSLHIFFPMMVLPLASALGKIDPNLEQAGRTLGAPAWKVFLRITLPLSLPGLVAGVTLVFSLSAGAYVIPALIGGPSSQMLGNMVEQQIIAVYDWPFGATIATILVLIVLAINALSMRLLGGRRIREIQK</sequence>
<evidence type="ECO:0000256" key="1">
    <source>
        <dbReference type="ARBA" id="ARBA00004651"/>
    </source>
</evidence>
<evidence type="ECO:0000313" key="11">
    <source>
        <dbReference type="EMBL" id="RWR21772.1"/>
    </source>
</evidence>
<dbReference type="PANTHER" id="PTHR42929">
    <property type="entry name" value="INNER MEMBRANE ABC TRANSPORTER PERMEASE PROTEIN YDCU-RELATED-RELATED"/>
    <property type="match status" value="1"/>
</dbReference>
<dbReference type="Gene3D" id="1.10.3720.10">
    <property type="entry name" value="MetI-like"/>
    <property type="match status" value="1"/>
</dbReference>
<dbReference type="EMBL" id="SAUW01000009">
    <property type="protein sequence ID" value="RWR12118.1"/>
    <property type="molecule type" value="Genomic_DNA"/>
</dbReference>
<evidence type="ECO:0000313" key="12">
    <source>
        <dbReference type="EMBL" id="RWR28001.1"/>
    </source>
</evidence>
<dbReference type="InterPro" id="IPR035906">
    <property type="entry name" value="MetI-like_sf"/>
</dbReference>
<evidence type="ECO:0000256" key="6">
    <source>
        <dbReference type="ARBA" id="ARBA00022989"/>
    </source>
</evidence>
<comment type="similarity">
    <text evidence="2">Belongs to the binding-protein-dependent transport system permease family. CysTW subfamily.</text>
</comment>
<dbReference type="SUPFAM" id="SSF161098">
    <property type="entry name" value="MetI-like"/>
    <property type="match status" value="1"/>
</dbReference>
<evidence type="ECO:0000256" key="3">
    <source>
        <dbReference type="ARBA" id="ARBA00022448"/>
    </source>
</evidence>
<evidence type="ECO:0000256" key="2">
    <source>
        <dbReference type="ARBA" id="ARBA00007069"/>
    </source>
</evidence>
<dbReference type="RefSeq" id="WP_128181547.1">
    <property type="nucleotide sequence ID" value="NZ_SAUV01000003.1"/>
</dbReference>
<feature type="transmembrane region" description="Helical" evidence="8">
    <location>
        <begin position="234"/>
        <end position="257"/>
    </location>
</feature>
<keyword evidence="4" id="KW-1003">Cell membrane</keyword>
<keyword evidence="7 8" id="KW-0472">Membrane</keyword>
<feature type="transmembrane region" description="Helical" evidence="8">
    <location>
        <begin position="94"/>
        <end position="116"/>
    </location>
</feature>
<comment type="subcellular location">
    <subcellularLocation>
        <location evidence="1 8">Cell membrane</location>
        <topology evidence="1 8">Multi-pass membrane protein</topology>
    </subcellularLocation>
</comment>
<accession>A0A443JMP9</accession>
<dbReference type="Proteomes" id="UP000285710">
    <property type="component" value="Unassembled WGS sequence"/>
</dbReference>
<evidence type="ECO:0000259" key="9">
    <source>
        <dbReference type="PROSITE" id="PS50928"/>
    </source>
</evidence>
<keyword evidence="6 8" id="KW-1133">Transmembrane helix</keyword>
<evidence type="ECO:0000313" key="14">
    <source>
        <dbReference type="Proteomes" id="UP000284476"/>
    </source>
</evidence>
<dbReference type="Proteomes" id="UP000284451">
    <property type="component" value="Unassembled WGS sequence"/>
</dbReference>
<dbReference type="PANTHER" id="PTHR42929:SF5">
    <property type="entry name" value="ABC TRANSPORTER PERMEASE PROTEIN"/>
    <property type="match status" value="1"/>
</dbReference>
<reference evidence="13 14" key="2">
    <citation type="submission" date="2019-01" db="EMBL/GenBank/DDBJ databases">
        <authorList>
            <person name="Li Y."/>
        </authorList>
    </citation>
    <scope>NUCLEOTIDE SEQUENCE [LARGE SCALE GENOMIC DNA]</scope>
    <source>
        <strain evidence="12 13">07D10-4-3</strain>
        <strain evidence="10 15">2D-5</strain>
        <strain evidence="11 14">SK2B-1</strain>
    </source>
</reference>
<dbReference type="CDD" id="cd06261">
    <property type="entry name" value="TM_PBP2"/>
    <property type="match status" value="1"/>
</dbReference>
<feature type="domain" description="ABC transmembrane type-1" evidence="9">
    <location>
        <begin position="90"/>
        <end position="298"/>
    </location>
</feature>
<proteinExistence type="inferred from homology"/>
<reference evidence="13 14" key="1">
    <citation type="submission" date="2019-01" db="EMBL/GenBank/DDBJ databases">
        <title>Sinorhodobacter populi sp. nov. isolated from the symptomatic bark tissue of Populus euramericana canker.</title>
        <authorList>
            <person name="Xu G."/>
        </authorList>
    </citation>
    <scope>NUCLEOTIDE SEQUENCE [LARGE SCALE GENOMIC DNA]</scope>
    <source>
        <strain evidence="12 13">07D10-4-3</strain>
        <strain evidence="10 15">2D-5</strain>
        <strain evidence="11 14">SK2B-1</strain>
    </source>
</reference>
<protein>
    <submittedName>
        <fullName evidence="11">ABC transporter permease</fullName>
    </submittedName>
</protein>
<dbReference type="InterPro" id="IPR000515">
    <property type="entry name" value="MetI-like"/>
</dbReference>
<keyword evidence="15" id="KW-1185">Reference proteome</keyword>
<accession>A0A443K5E8</accession>
<evidence type="ECO:0000256" key="8">
    <source>
        <dbReference type="RuleBase" id="RU363032"/>
    </source>
</evidence>
<evidence type="ECO:0000313" key="10">
    <source>
        <dbReference type="EMBL" id="RWR12118.1"/>
    </source>
</evidence>
<feature type="transmembrane region" description="Helical" evidence="8">
    <location>
        <begin position="164"/>
        <end position="189"/>
    </location>
</feature>
<evidence type="ECO:0000313" key="13">
    <source>
        <dbReference type="Proteomes" id="UP000284451"/>
    </source>
</evidence>
<dbReference type="AlphaFoldDB" id="A0A443JMP9"/>
<dbReference type="EMBL" id="SAUY01000027">
    <property type="protein sequence ID" value="RWR28001.1"/>
    <property type="molecule type" value="Genomic_DNA"/>
</dbReference>
<feature type="transmembrane region" description="Helical" evidence="8">
    <location>
        <begin position="34"/>
        <end position="52"/>
    </location>
</feature>
<keyword evidence="3 8" id="KW-0813">Transport</keyword>
<feature type="transmembrane region" description="Helical" evidence="8">
    <location>
        <begin position="277"/>
        <end position="302"/>
    </location>
</feature>
<accession>A0A443IVG8</accession>
<evidence type="ECO:0000256" key="4">
    <source>
        <dbReference type="ARBA" id="ARBA00022475"/>
    </source>
</evidence>
<dbReference type="Proteomes" id="UP000284476">
    <property type="component" value="Unassembled WGS sequence"/>
</dbReference>
<feature type="transmembrane region" description="Helical" evidence="8">
    <location>
        <begin position="125"/>
        <end position="144"/>
    </location>
</feature>
<dbReference type="Pfam" id="PF00528">
    <property type="entry name" value="BPD_transp_1"/>
    <property type="match status" value="1"/>
</dbReference>
<dbReference type="GO" id="GO:0005886">
    <property type="term" value="C:plasma membrane"/>
    <property type="evidence" value="ECO:0007669"/>
    <property type="project" value="UniProtKB-SubCell"/>
</dbReference>
<name>A0A443JMP9_9RHOB</name>
<dbReference type="GO" id="GO:0055085">
    <property type="term" value="P:transmembrane transport"/>
    <property type="evidence" value="ECO:0007669"/>
    <property type="project" value="InterPro"/>
</dbReference>